<keyword evidence="2" id="KW-1185">Reference proteome</keyword>
<sequence length="338" mass="34113">MPDSSSSTTDTGPIPGYAELAEVWRSGMIESRHFGSLVALDAAGHAVLDVGATDAEILPRSTVKPLQALACLTAGAPLAGVELAIAAGSHTGEDEHVRVVRAILARAGLDESALGCPADRPEDEATFEAMIRAGEGRSPIRMNCSGKHAAMLLACAVNGWSTHDYLDPGHPLQQHVRTTMAELTGVPVTHTAVDGCGLPLFTTTVRGIAAAFRALVLAAPDEPAGAVAAAMREHPFYVGGSGHQNSELMSALPGVLAKGGAEGVIGVAGPDGSAVSMKIIDGSPRATTLIALRVLEFLGIPTAGAASLSVLPVLGGGVPVGEVVPGSDLVAAIDGARA</sequence>
<reference evidence="1 2" key="1">
    <citation type="submission" date="2018-11" db="EMBL/GenBank/DDBJ databases">
        <title>Cryobacterium sp. nov., isolated from rhizosphere soil of lettuce.</title>
        <authorList>
            <person name="Wang Y."/>
        </authorList>
    </citation>
    <scope>NUCLEOTIDE SEQUENCE [LARGE SCALE GENOMIC DNA]</scope>
    <source>
        <strain evidence="1 2">NEAU-85</strain>
    </source>
</reference>
<dbReference type="AlphaFoldDB" id="A0A3M8LHC4"/>
<name>A0A3M8LHC4_9MICO</name>
<dbReference type="PANTHER" id="PTHR42110:SF1">
    <property type="entry name" value="L-ASPARAGINASE, PUTATIVE (AFU_ORTHOLOGUE AFUA_3G11890)-RELATED"/>
    <property type="match status" value="1"/>
</dbReference>
<dbReference type="EMBL" id="RDSR01000005">
    <property type="protein sequence ID" value="RNE64152.1"/>
    <property type="molecule type" value="Genomic_DNA"/>
</dbReference>
<dbReference type="OrthoDB" id="9780674at2"/>
<proteinExistence type="predicted"/>
<dbReference type="PANTHER" id="PTHR42110">
    <property type="entry name" value="L-ASPARAGINASE, PUTATIVE (AFU_ORTHOLOGUE AFUA_3G11890)-RELATED"/>
    <property type="match status" value="1"/>
</dbReference>
<comment type="caution">
    <text evidence="1">The sequence shown here is derived from an EMBL/GenBank/DDBJ whole genome shotgun (WGS) entry which is preliminary data.</text>
</comment>
<evidence type="ECO:0000313" key="2">
    <source>
        <dbReference type="Proteomes" id="UP000279859"/>
    </source>
</evidence>
<evidence type="ECO:0000313" key="1">
    <source>
        <dbReference type="EMBL" id="RNE64152.1"/>
    </source>
</evidence>
<dbReference type="Proteomes" id="UP000279859">
    <property type="component" value="Unassembled WGS sequence"/>
</dbReference>
<dbReference type="Pfam" id="PF06089">
    <property type="entry name" value="Asparaginase_II"/>
    <property type="match status" value="1"/>
</dbReference>
<dbReference type="RefSeq" id="WP_123045112.1">
    <property type="nucleotide sequence ID" value="NZ_RDSR01000005.1"/>
</dbReference>
<protein>
    <submittedName>
        <fullName evidence="1">Asparaginase</fullName>
    </submittedName>
</protein>
<dbReference type="InterPro" id="IPR010349">
    <property type="entry name" value="Asparaginase_II"/>
</dbReference>
<organism evidence="1 2">
    <name type="scientific">Cryobacterium tepidiphilum</name>
    <dbReference type="NCBI Taxonomy" id="2486026"/>
    <lineage>
        <taxon>Bacteria</taxon>
        <taxon>Bacillati</taxon>
        <taxon>Actinomycetota</taxon>
        <taxon>Actinomycetes</taxon>
        <taxon>Micrococcales</taxon>
        <taxon>Microbacteriaceae</taxon>
        <taxon>Cryobacterium</taxon>
    </lineage>
</organism>
<gene>
    <name evidence="1" type="ORF">EEJ31_04590</name>
</gene>
<accession>A0A3M8LHC4</accession>